<name>A0A0A9HJX8_ARUDO</name>
<organism evidence="1">
    <name type="scientific">Arundo donax</name>
    <name type="common">Giant reed</name>
    <name type="synonym">Donax arundinaceus</name>
    <dbReference type="NCBI Taxonomy" id="35708"/>
    <lineage>
        <taxon>Eukaryota</taxon>
        <taxon>Viridiplantae</taxon>
        <taxon>Streptophyta</taxon>
        <taxon>Embryophyta</taxon>
        <taxon>Tracheophyta</taxon>
        <taxon>Spermatophyta</taxon>
        <taxon>Magnoliopsida</taxon>
        <taxon>Liliopsida</taxon>
        <taxon>Poales</taxon>
        <taxon>Poaceae</taxon>
        <taxon>PACMAD clade</taxon>
        <taxon>Arundinoideae</taxon>
        <taxon>Arundineae</taxon>
        <taxon>Arundo</taxon>
    </lineage>
</organism>
<proteinExistence type="predicted"/>
<sequence length="56" mass="6167">MLTKDLLVSTKDCVRKLGCHSFFTTAPPVSRISASCRVTFSMCAEDLYEFTSTSIA</sequence>
<protein>
    <submittedName>
        <fullName evidence="1">Uncharacterized protein</fullName>
    </submittedName>
</protein>
<accession>A0A0A9HJX8</accession>
<dbReference type="EMBL" id="GBRH01162750">
    <property type="protein sequence ID" value="JAE35146.1"/>
    <property type="molecule type" value="Transcribed_RNA"/>
</dbReference>
<dbReference type="AlphaFoldDB" id="A0A0A9HJX8"/>
<evidence type="ECO:0000313" key="1">
    <source>
        <dbReference type="EMBL" id="JAE35146.1"/>
    </source>
</evidence>
<reference evidence="1" key="2">
    <citation type="journal article" date="2015" name="Data Brief">
        <title>Shoot transcriptome of the giant reed, Arundo donax.</title>
        <authorList>
            <person name="Barrero R.A."/>
            <person name="Guerrero F.D."/>
            <person name="Moolhuijzen P."/>
            <person name="Goolsby J.A."/>
            <person name="Tidwell J."/>
            <person name="Bellgard S.E."/>
            <person name="Bellgard M.I."/>
        </authorList>
    </citation>
    <scope>NUCLEOTIDE SEQUENCE</scope>
    <source>
        <tissue evidence="1">Shoot tissue taken approximately 20 cm above the soil surface</tissue>
    </source>
</reference>
<reference evidence="1" key="1">
    <citation type="submission" date="2014-09" db="EMBL/GenBank/DDBJ databases">
        <authorList>
            <person name="Magalhaes I.L.F."/>
            <person name="Oliveira U."/>
            <person name="Santos F.R."/>
            <person name="Vidigal T.H.D.A."/>
            <person name="Brescovit A.D."/>
            <person name="Santos A.J."/>
        </authorList>
    </citation>
    <scope>NUCLEOTIDE SEQUENCE</scope>
    <source>
        <tissue evidence="1">Shoot tissue taken approximately 20 cm above the soil surface</tissue>
    </source>
</reference>